<dbReference type="RefSeq" id="WP_045780487.1">
    <property type="nucleotide sequence ID" value="NZ_LAJX01000255.1"/>
</dbReference>
<evidence type="ECO:0000313" key="3">
    <source>
        <dbReference type="Proteomes" id="UP000033684"/>
    </source>
</evidence>
<organism evidence="2 3">
    <name type="scientific">Methylocucumis oryzae</name>
    <dbReference type="NCBI Taxonomy" id="1632867"/>
    <lineage>
        <taxon>Bacteria</taxon>
        <taxon>Pseudomonadati</taxon>
        <taxon>Pseudomonadota</taxon>
        <taxon>Gammaproteobacteria</taxon>
        <taxon>Methylococcales</taxon>
        <taxon>Methylococcaceae</taxon>
        <taxon>Methylocucumis</taxon>
    </lineage>
</organism>
<dbReference type="EMBL" id="LAJX01000255">
    <property type="protein sequence ID" value="KJV05277.1"/>
    <property type="molecule type" value="Genomic_DNA"/>
</dbReference>
<dbReference type="AlphaFoldDB" id="A0A0F3IF21"/>
<protein>
    <recommendedName>
        <fullName evidence="4">Cytochrome c domain-containing protein</fullName>
    </recommendedName>
</protein>
<comment type="caution">
    <text evidence="2">The sequence shown here is derived from an EMBL/GenBank/DDBJ whole genome shotgun (WGS) entry which is preliminary data.</text>
</comment>
<gene>
    <name evidence="2" type="ORF">VZ94_19315</name>
</gene>
<keyword evidence="1" id="KW-0732">Signal</keyword>
<evidence type="ECO:0000313" key="2">
    <source>
        <dbReference type="EMBL" id="KJV05277.1"/>
    </source>
</evidence>
<sequence length="210" mass="22807">MDKFLSCTLVTALLTTLPLTASARPEFPALTGASGCTACHFDNLGSGFKPGVLEAAASPKGEIAGLRDFINAQTKNTKPVLHAINSKWDITVGEAPLVIPLQVTDAEDDTFDVHGTAPSGFKLSSVYTKNNLPTVDFKWSPTAAQANKTYPLKLYVQENSKGRNLTSNTVNAIIQVWPARTGTTKNITQFFVAKRAMEKQRISYFRQPCL</sequence>
<reference evidence="3" key="1">
    <citation type="submission" date="2015-03" db="EMBL/GenBank/DDBJ databases">
        <title>Draft genome sequence of a novel methanotroph (Sn10-6) isolated from flooded ricefield rhizosphere in India.</title>
        <authorList>
            <person name="Pandit P.S."/>
            <person name="Pore S.D."/>
            <person name="Arora P."/>
            <person name="Kapse N.G."/>
            <person name="Dhakephalkar P.K."/>
            <person name="Rahalkar M.C."/>
        </authorList>
    </citation>
    <scope>NUCLEOTIDE SEQUENCE [LARGE SCALE GENOMIC DNA]</scope>
    <source>
        <strain evidence="3">Sn10-6</strain>
    </source>
</reference>
<dbReference type="PATRIC" id="fig|1632867.3.peg.3056"/>
<accession>A0A0F3IF21</accession>
<feature type="chain" id="PRO_5002462264" description="Cytochrome c domain-containing protein" evidence="1">
    <location>
        <begin position="24"/>
        <end position="210"/>
    </location>
</feature>
<name>A0A0F3IF21_9GAMM</name>
<keyword evidence="3" id="KW-1185">Reference proteome</keyword>
<feature type="signal peptide" evidence="1">
    <location>
        <begin position="1"/>
        <end position="23"/>
    </location>
</feature>
<reference evidence="2 3" key="2">
    <citation type="journal article" date="2016" name="Microb. Ecol.">
        <title>Genome Characteristics of a Novel Type I Methanotroph (Sn10-6) Isolated from a Flooded Indian Rice Field.</title>
        <authorList>
            <person name="Rahalkar M.C."/>
            <person name="Pandit P.S."/>
            <person name="Dhakephalkar P.K."/>
            <person name="Pore S."/>
            <person name="Arora P."/>
            <person name="Kapse N."/>
        </authorList>
    </citation>
    <scope>NUCLEOTIDE SEQUENCE [LARGE SCALE GENOMIC DNA]</scope>
    <source>
        <strain evidence="2 3">Sn10-6</strain>
    </source>
</reference>
<evidence type="ECO:0000256" key="1">
    <source>
        <dbReference type="SAM" id="SignalP"/>
    </source>
</evidence>
<dbReference type="OrthoDB" id="5575375at2"/>
<dbReference type="Proteomes" id="UP000033684">
    <property type="component" value="Unassembled WGS sequence"/>
</dbReference>
<evidence type="ECO:0008006" key="4">
    <source>
        <dbReference type="Google" id="ProtNLM"/>
    </source>
</evidence>
<proteinExistence type="predicted"/>